<feature type="signal peptide" evidence="1">
    <location>
        <begin position="1"/>
        <end position="25"/>
    </location>
</feature>
<sequence length="81" mass="8535">MLTKFRGAVAAVVLAGALTAPVVVATDAVAASCARHTTGVCKANSPHPHGAMAKCKDGTYSYSAHYRGTCSHHQGVKYWYR</sequence>
<accession>A0A7J5D4Y8</accession>
<reference evidence="2 3" key="1">
    <citation type="submission" date="2019-09" db="EMBL/GenBank/DDBJ databases">
        <title>Isolation and identification of active actinomycetes.</title>
        <authorList>
            <person name="Yu Z."/>
            <person name="Han C."/>
            <person name="Yu B."/>
        </authorList>
    </citation>
    <scope>NUCLEOTIDE SEQUENCE [LARGE SCALE GENOMIC DNA]</scope>
    <source>
        <strain evidence="2 3">NEAU-H2</strain>
    </source>
</reference>
<dbReference type="AlphaFoldDB" id="A0A7J5D4Y8"/>
<evidence type="ECO:0000313" key="3">
    <source>
        <dbReference type="Proteomes" id="UP000442990"/>
    </source>
</evidence>
<evidence type="ECO:0000313" key="2">
    <source>
        <dbReference type="EMBL" id="KAB1979233.1"/>
    </source>
</evidence>
<organism evidence="2 3">
    <name type="scientific">Streptomyces triticiradicis</name>
    <dbReference type="NCBI Taxonomy" id="2651189"/>
    <lineage>
        <taxon>Bacteria</taxon>
        <taxon>Bacillati</taxon>
        <taxon>Actinomycetota</taxon>
        <taxon>Actinomycetes</taxon>
        <taxon>Kitasatosporales</taxon>
        <taxon>Streptomycetaceae</taxon>
        <taxon>Streptomyces</taxon>
    </lineage>
</organism>
<dbReference type="EMBL" id="WBKG01000043">
    <property type="protein sequence ID" value="KAB1979233.1"/>
    <property type="molecule type" value="Genomic_DNA"/>
</dbReference>
<evidence type="ECO:0000256" key="1">
    <source>
        <dbReference type="SAM" id="SignalP"/>
    </source>
</evidence>
<dbReference type="Proteomes" id="UP000442990">
    <property type="component" value="Unassembled WGS sequence"/>
</dbReference>
<keyword evidence="3" id="KW-1185">Reference proteome</keyword>
<keyword evidence="1" id="KW-0732">Signal</keyword>
<name>A0A7J5D4Y8_9ACTN</name>
<dbReference type="InterPro" id="IPR022236">
    <property type="entry name" value="DUF3761"/>
</dbReference>
<protein>
    <submittedName>
        <fullName evidence="2">DUF3761 domain-containing protein</fullName>
    </submittedName>
</protein>
<feature type="chain" id="PRO_5038598758" evidence="1">
    <location>
        <begin position="26"/>
        <end position="81"/>
    </location>
</feature>
<dbReference type="Pfam" id="PF12587">
    <property type="entry name" value="DUF3761"/>
    <property type="match status" value="1"/>
</dbReference>
<dbReference type="RefSeq" id="WP_151473683.1">
    <property type="nucleotide sequence ID" value="NZ_WBKG01000043.1"/>
</dbReference>
<comment type="caution">
    <text evidence="2">The sequence shown here is derived from an EMBL/GenBank/DDBJ whole genome shotgun (WGS) entry which is preliminary data.</text>
</comment>
<gene>
    <name evidence="2" type="ORF">F8144_36325</name>
</gene>
<proteinExistence type="predicted"/>